<name>A0A4R3YX16_9GAMM</name>
<organism evidence="3 4">
    <name type="scientific">Luteibacter rhizovicinus</name>
    <dbReference type="NCBI Taxonomy" id="242606"/>
    <lineage>
        <taxon>Bacteria</taxon>
        <taxon>Pseudomonadati</taxon>
        <taxon>Pseudomonadota</taxon>
        <taxon>Gammaproteobacteria</taxon>
        <taxon>Lysobacterales</taxon>
        <taxon>Rhodanobacteraceae</taxon>
        <taxon>Luteibacter</taxon>
    </lineage>
</organism>
<reference evidence="3 4" key="1">
    <citation type="submission" date="2019-03" db="EMBL/GenBank/DDBJ databases">
        <title>Above-ground endophytic microbial communities from plants in different locations in the United States.</title>
        <authorList>
            <person name="Frank C."/>
        </authorList>
    </citation>
    <scope>NUCLEOTIDE SEQUENCE [LARGE SCALE GENOMIC DNA]</scope>
    <source>
        <strain evidence="3 4">LP_13_YM</strain>
    </source>
</reference>
<dbReference type="Pfam" id="PF03795">
    <property type="entry name" value="YCII"/>
    <property type="match status" value="1"/>
</dbReference>
<evidence type="ECO:0000259" key="2">
    <source>
        <dbReference type="Pfam" id="PF03795"/>
    </source>
</evidence>
<dbReference type="EMBL" id="SMCS01000001">
    <property type="protein sequence ID" value="TCV97150.1"/>
    <property type="molecule type" value="Genomic_DNA"/>
</dbReference>
<dbReference type="Proteomes" id="UP000295645">
    <property type="component" value="Unassembled WGS sequence"/>
</dbReference>
<proteinExistence type="inferred from homology"/>
<accession>A0A4R3YX16</accession>
<comment type="similarity">
    <text evidence="1">Belongs to the YciI family.</text>
</comment>
<evidence type="ECO:0000313" key="3">
    <source>
        <dbReference type="EMBL" id="TCV97150.1"/>
    </source>
</evidence>
<dbReference type="RefSeq" id="WP_243649094.1">
    <property type="nucleotide sequence ID" value="NZ_SMCS01000001.1"/>
</dbReference>
<gene>
    <name evidence="3" type="ORF">EC912_101145</name>
</gene>
<dbReference type="InterPro" id="IPR005545">
    <property type="entry name" value="YCII"/>
</dbReference>
<feature type="domain" description="YCII-related" evidence="2">
    <location>
        <begin position="11"/>
        <end position="86"/>
    </location>
</feature>
<dbReference type="PANTHER" id="PTHR37828:SF1">
    <property type="entry name" value="YCII-RELATED DOMAIN-CONTAINING PROTEIN"/>
    <property type="match status" value="1"/>
</dbReference>
<sequence length="89" mass="9784">MSDTGLKRFLVLAMRKPTFDPAAAEAHLVFLADLKEQRLIEMTGPFADRSGGAYLLLAPDMATATRVVESDPLHITGSSVMTIHEWQAR</sequence>
<comment type="caution">
    <text evidence="3">The sequence shown here is derived from an EMBL/GenBank/DDBJ whole genome shotgun (WGS) entry which is preliminary data.</text>
</comment>
<evidence type="ECO:0000313" key="4">
    <source>
        <dbReference type="Proteomes" id="UP000295645"/>
    </source>
</evidence>
<dbReference type="SUPFAM" id="SSF54909">
    <property type="entry name" value="Dimeric alpha+beta barrel"/>
    <property type="match status" value="1"/>
</dbReference>
<keyword evidence="4" id="KW-1185">Reference proteome</keyword>
<dbReference type="PANTHER" id="PTHR37828">
    <property type="entry name" value="GSR2449 PROTEIN"/>
    <property type="match status" value="1"/>
</dbReference>
<dbReference type="InterPro" id="IPR011008">
    <property type="entry name" value="Dimeric_a/b-barrel"/>
</dbReference>
<protein>
    <submittedName>
        <fullName evidence="3">Uncharacterized protein YciI</fullName>
    </submittedName>
</protein>
<dbReference type="AlphaFoldDB" id="A0A4R3YX16"/>
<evidence type="ECO:0000256" key="1">
    <source>
        <dbReference type="ARBA" id="ARBA00007689"/>
    </source>
</evidence>